<reference evidence="3" key="2">
    <citation type="submission" date="2020-10" db="UniProtKB">
        <authorList>
            <consortium name="WormBaseParasite"/>
        </authorList>
    </citation>
    <scope>IDENTIFICATION</scope>
</reference>
<dbReference type="GO" id="GO:0016485">
    <property type="term" value="P:protein processing"/>
    <property type="evidence" value="ECO:0007669"/>
    <property type="project" value="TreeGrafter"/>
</dbReference>
<dbReference type="WBParaSite" id="Pan_g17611.t1">
    <property type="protein sequence ID" value="Pan_g17611.t1"/>
    <property type="gene ID" value="Pan_g17611"/>
</dbReference>
<reference evidence="2" key="1">
    <citation type="journal article" date="2013" name="Genetics">
        <title>The draft genome and transcriptome of Panagrellus redivivus are shaped by the harsh demands of a free-living lifestyle.</title>
        <authorList>
            <person name="Srinivasan J."/>
            <person name="Dillman A.R."/>
            <person name="Macchietto M.G."/>
            <person name="Heikkinen L."/>
            <person name="Lakso M."/>
            <person name="Fracchia K.M."/>
            <person name="Antoshechkin I."/>
            <person name="Mortazavi A."/>
            <person name="Wong G."/>
            <person name="Sternberg P.W."/>
        </authorList>
    </citation>
    <scope>NUCLEOTIDE SEQUENCE [LARGE SCALE GENOMIC DNA]</scope>
    <source>
        <strain evidence="2">MT8872</strain>
    </source>
</reference>
<feature type="domain" description="Peptidase M13 C-terminal" evidence="1">
    <location>
        <begin position="14"/>
        <end position="75"/>
    </location>
</feature>
<keyword evidence="2" id="KW-1185">Reference proteome</keyword>
<sequence>MRRNTPQIEGSNYSWKRQLSLGENIADNGGMKLAFNAYNKLMARRGDVPEPALPGFEEFTPESMFFVAYANNWCNAG</sequence>
<dbReference type="InterPro" id="IPR018497">
    <property type="entry name" value="Peptidase_M13_C"/>
</dbReference>
<dbReference type="PROSITE" id="PS51885">
    <property type="entry name" value="NEPRILYSIN"/>
    <property type="match status" value="1"/>
</dbReference>
<evidence type="ECO:0000313" key="3">
    <source>
        <dbReference type="WBParaSite" id="Pan_g17611.t1"/>
    </source>
</evidence>
<name>A0A7E4V965_PANRE</name>
<organism evidence="2 3">
    <name type="scientific">Panagrellus redivivus</name>
    <name type="common">Microworm</name>
    <dbReference type="NCBI Taxonomy" id="6233"/>
    <lineage>
        <taxon>Eukaryota</taxon>
        <taxon>Metazoa</taxon>
        <taxon>Ecdysozoa</taxon>
        <taxon>Nematoda</taxon>
        <taxon>Chromadorea</taxon>
        <taxon>Rhabditida</taxon>
        <taxon>Tylenchina</taxon>
        <taxon>Panagrolaimomorpha</taxon>
        <taxon>Panagrolaimoidea</taxon>
        <taxon>Panagrolaimidae</taxon>
        <taxon>Panagrellus</taxon>
    </lineage>
</organism>
<dbReference type="PANTHER" id="PTHR11733">
    <property type="entry name" value="ZINC METALLOPROTEASE FAMILY M13 NEPRILYSIN-RELATED"/>
    <property type="match status" value="1"/>
</dbReference>
<dbReference type="InterPro" id="IPR000718">
    <property type="entry name" value="Peptidase_M13"/>
</dbReference>
<evidence type="ECO:0000313" key="2">
    <source>
        <dbReference type="Proteomes" id="UP000492821"/>
    </source>
</evidence>
<dbReference type="GO" id="GO:0004222">
    <property type="term" value="F:metalloendopeptidase activity"/>
    <property type="evidence" value="ECO:0007669"/>
    <property type="project" value="InterPro"/>
</dbReference>
<evidence type="ECO:0000259" key="1">
    <source>
        <dbReference type="Pfam" id="PF01431"/>
    </source>
</evidence>
<dbReference type="Proteomes" id="UP000492821">
    <property type="component" value="Unassembled WGS sequence"/>
</dbReference>
<dbReference type="SUPFAM" id="SSF55486">
    <property type="entry name" value="Metalloproteases ('zincins'), catalytic domain"/>
    <property type="match status" value="1"/>
</dbReference>
<dbReference type="AlphaFoldDB" id="A0A7E4V965"/>
<dbReference type="Gene3D" id="3.40.390.10">
    <property type="entry name" value="Collagenase (Catalytic Domain)"/>
    <property type="match status" value="1"/>
</dbReference>
<dbReference type="InterPro" id="IPR024079">
    <property type="entry name" value="MetalloPept_cat_dom_sf"/>
</dbReference>
<dbReference type="PANTHER" id="PTHR11733:SF192">
    <property type="entry name" value="NEPRILYSIN-21"/>
    <property type="match status" value="1"/>
</dbReference>
<dbReference type="GO" id="GO:0005886">
    <property type="term" value="C:plasma membrane"/>
    <property type="evidence" value="ECO:0007669"/>
    <property type="project" value="TreeGrafter"/>
</dbReference>
<proteinExistence type="predicted"/>
<accession>A0A7E4V965</accession>
<dbReference type="Pfam" id="PF01431">
    <property type="entry name" value="Peptidase_M13"/>
    <property type="match status" value="1"/>
</dbReference>
<protein>
    <submittedName>
        <fullName evidence="3">Peptidase_M13 domain-containing protein</fullName>
    </submittedName>
</protein>